<dbReference type="SUPFAM" id="SSF55447">
    <property type="entry name" value="CO dehydrogenase flavoprotein C-terminal domain-like"/>
    <property type="match status" value="1"/>
</dbReference>
<evidence type="ECO:0000256" key="1">
    <source>
        <dbReference type="ARBA" id="ARBA00022630"/>
    </source>
</evidence>
<dbReference type="Gene3D" id="3.30.43.10">
    <property type="entry name" value="Uridine Diphospho-n-acetylenolpyruvylglucosamine Reductase, domain 2"/>
    <property type="match status" value="1"/>
</dbReference>
<name>A0ABS8ZV10_9PSEU</name>
<dbReference type="PANTHER" id="PTHR42659:SF2">
    <property type="entry name" value="XANTHINE DEHYDROGENASE SUBUNIT C-RELATED"/>
    <property type="match status" value="1"/>
</dbReference>
<dbReference type="Gene3D" id="3.30.390.50">
    <property type="entry name" value="CO dehydrogenase flavoprotein, C-terminal domain"/>
    <property type="match status" value="1"/>
</dbReference>
<keyword evidence="6" id="KW-1185">Reference proteome</keyword>
<dbReference type="PANTHER" id="PTHR42659">
    <property type="entry name" value="XANTHINE DEHYDROGENASE SUBUNIT C-RELATED"/>
    <property type="match status" value="1"/>
</dbReference>
<dbReference type="InterPro" id="IPR002346">
    <property type="entry name" value="Mopterin_DH_FAD-bd"/>
</dbReference>
<dbReference type="InterPro" id="IPR016169">
    <property type="entry name" value="FAD-bd_PCMH_sub2"/>
</dbReference>
<evidence type="ECO:0000259" key="4">
    <source>
        <dbReference type="PROSITE" id="PS51387"/>
    </source>
</evidence>
<gene>
    <name evidence="5" type="ORF">LWC34_51010</name>
</gene>
<evidence type="ECO:0000313" key="5">
    <source>
        <dbReference type="EMBL" id="MCE7011083.1"/>
    </source>
</evidence>
<dbReference type="Pfam" id="PF00941">
    <property type="entry name" value="FAD_binding_5"/>
    <property type="match status" value="1"/>
</dbReference>
<dbReference type="SUPFAM" id="SSF56176">
    <property type="entry name" value="FAD-binding/transporter-associated domain-like"/>
    <property type="match status" value="1"/>
</dbReference>
<keyword evidence="1" id="KW-0285">Flavoprotein</keyword>
<dbReference type="InterPro" id="IPR016166">
    <property type="entry name" value="FAD-bd_PCMH"/>
</dbReference>
<dbReference type="EMBL" id="JAJVCN010000004">
    <property type="protein sequence ID" value="MCE7011083.1"/>
    <property type="molecule type" value="Genomic_DNA"/>
</dbReference>
<proteinExistence type="predicted"/>
<evidence type="ECO:0000313" key="6">
    <source>
        <dbReference type="Proteomes" id="UP001521150"/>
    </source>
</evidence>
<feature type="domain" description="FAD-binding PCMH-type" evidence="4">
    <location>
        <begin position="1"/>
        <end position="176"/>
    </location>
</feature>
<organism evidence="5 6">
    <name type="scientific">Kibdelosporangium philippinense</name>
    <dbReference type="NCBI Taxonomy" id="211113"/>
    <lineage>
        <taxon>Bacteria</taxon>
        <taxon>Bacillati</taxon>
        <taxon>Actinomycetota</taxon>
        <taxon>Actinomycetes</taxon>
        <taxon>Pseudonocardiales</taxon>
        <taxon>Pseudonocardiaceae</taxon>
        <taxon>Kibdelosporangium</taxon>
    </lineage>
</organism>
<dbReference type="InterPro" id="IPR036683">
    <property type="entry name" value="CO_DH_flav_C_dom_sf"/>
</dbReference>
<dbReference type="InterPro" id="IPR016167">
    <property type="entry name" value="FAD-bd_PCMH_sub1"/>
</dbReference>
<evidence type="ECO:0000256" key="3">
    <source>
        <dbReference type="ARBA" id="ARBA00023002"/>
    </source>
</evidence>
<dbReference type="Gene3D" id="3.30.465.10">
    <property type="match status" value="1"/>
</dbReference>
<dbReference type="InterPro" id="IPR036318">
    <property type="entry name" value="FAD-bd_PCMH-like_sf"/>
</dbReference>
<comment type="caution">
    <text evidence="5">The sequence shown here is derived from an EMBL/GenBank/DDBJ whole genome shotgun (WGS) entry which is preliminary data.</text>
</comment>
<dbReference type="Proteomes" id="UP001521150">
    <property type="component" value="Unassembled WGS sequence"/>
</dbReference>
<sequence>MKPAAVDYVRAESVAHTLALLSDVDGARVIAGGQSLVTMMNLRLARPTLLVDVTALPELARTFDDVDSVVLGTLVRQRTLETDPLLTHRLPFAADAVRHTGHVAIRNRGTLGGALAHADPSGELPLVAVVSGATIHLEFQRGRREVAAEDFFLSYYMADIEPDELLTWVRMPTQSPGQGWGFTEHVQRHGEYGIADAGALMTTDAKGRVTSVRAGLLHAADRPLLVREPADVIGENPSSEAWASVARSWVRSAEPAEDPDYIRAVAADALATSLTLAYRRAQEEQL</sequence>
<evidence type="ECO:0000256" key="2">
    <source>
        <dbReference type="ARBA" id="ARBA00022827"/>
    </source>
</evidence>
<protein>
    <submittedName>
        <fullName evidence="5">FAD binding domain-containing protein</fullName>
    </submittedName>
</protein>
<reference evidence="5 6" key="1">
    <citation type="submission" date="2021-12" db="EMBL/GenBank/DDBJ databases">
        <title>Genome sequence of Kibdelosporangium philippinense ATCC 49844.</title>
        <authorList>
            <person name="Fedorov E.A."/>
            <person name="Omeragic M."/>
            <person name="Shalygina K.F."/>
            <person name="Maclea K.S."/>
        </authorList>
    </citation>
    <scope>NUCLEOTIDE SEQUENCE [LARGE SCALE GENOMIC DNA]</scope>
    <source>
        <strain evidence="5 6">ATCC 49844</strain>
    </source>
</reference>
<dbReference type="RefSeq" id="WP_233733418.1">
    <property type="nucleotide sequence ID" value="NZ_JAJVCN010000004.1"/>
</dbReference>
<dbReference type="PROSITE" id="PS51387">
    <property type="entry name" value="FAD_PCMH"/>
    <property type="match status" value="1"/>
</dbReference>
<keyword evidence="3" id="KW-0560">Oxidoreductase</keyword>
<keyword evidence="2" id="KW-0274">FAD</keyword>
<dbReference type="InterPro" id="IPR051312">
    <property type="entry name" value="Diverse_Substr_Oxidored"/>
</dbReference>
<accession>A0ABS8ZV10</accession>